<keyword evidence="1" id="KW-0479">Metal-binding</keyword>
<dbReference type="OrthoDB" id="1436221at2759"/>
<proteinExistence type="predicted"/>
<protein>
    <recommendedName>
        <fullName evidence="6">GRF-type domain-containing protein</fullName>
    </recommendedName>
</protein>
<evidence type="ECO:0000256" key="3">
    <source>
        <dbReference type="ARBA" id="ARBA00022833"/>
    </source>
</evidence>
<organism evidence="7 8">
    <name type="scientific">Trifolium subterraneum</name>
    <name type="common">Subterranean clover</name>
    <dbReference type="NCBI Taxonomy" id="3900"/>
    <lineage>
        <taxon>Eukaryota</taxon>
        <taxon>Viridiplantae</taxon>
        <taxon>Streptophyta</taxon>
        <taxon>Embryophyta</taxon>
        <taxon>Tracheophyta</taxon>
        <taxon>Spermatophyta</taxon>
        <taxon>Magnoliopsida</taxon>
        <taxon>eudicotyledons</taxon>
        <taxon>Gunneridae</taxon>
        <taxon>Pentapetalae</taxon>
        <taxon>rosids</taxon>
        <taxon>fabids</taxon>
        <taxon>Fabales</taxon>
        <taxon>Fabaceae</taxon>
        <taxon>Papilionoideae</taxon>
        <taxon>50 kb inversion clade</taxon>
        <taxon>NPAAA clade</taxon>
        <taxon>Hologalegina</taxon>
        <taxon>IRL clade</taxon>
        <taxon>Trifolieae</taxon>
        <taxon>Trifolium</taxon>
    </lineage>
</organism>
<dbReference type="PROSITE" id="PS51999">
    <property type="entry name" value="ZF_GRF"/>
    <property type="match status" value="1"/>
</dbReference>
<keyword evidence="5" id="KW-0472">Membrane</keyword>
<gene>
    <name evidence="7" type="ORF">TSUD_364950</name>
</gene>
<dbReference type="PANTHER" id="PTHR33248">
    <property type="entry name" value="ZINC ION-BINDING PROTEIN"/>
    <property type="match status" value="1"/>
</dbReference>
<keyword evidence="5" id="KW-1133">Transmembrane helix</keyword>
<feature type="transmembrane region" description="Helical" evidence="5">
    <location>
        <begin position="115"/>
        <end position="140"/>
    </location>
</feature>
<keyword evidence="3" id="KW-0862">Zinc</keyword>
<reference evidence="8" key="1">
    <citation type="journal article" date="2017" name="Front. Plant Sci.">
        <title>Climate Clever Clovers: New Paradigm to Reduce the Environmental Footprint of Ruminants by Breeding Low Methanogenic Forages Utilizing Haplotype Variation.</title>
        <authorList>
            <person name="Kaur P."/>
            <person name="Appels R."/>
            <person name="Bayer P.E."/>
            <person name="Keeble-Gagnere G."/>
            <person name="Wang J."/>
            <person name="Hirakawa H."/>
            <person name="Shirasawa K."/>
            <person name="Vercoe P."/>
            <person name="Stefanova K."/>
            <person name="Durmic Z."/>
            <person name="Nichols P."/>
            <person name="Revell C."/>
            <person name="Isobe S.N."/>
            <person name="Edwards D."/>
            <person name="Erskine W."/>
        </authorList>
    </citation>
    <scope>NUCLEOTIDE SEQUENCE [LARGE SCALE GENOMIC DNA]</scope>
    <source>
        <strain evidence="8">cv. Daliak</strain>
    </source>
</reference>
<evidence type="ECO:0000259" key="6">
    <source>
        <dbReference type="PROSITE" id="PS51999"/>
    </source>
</evidence>
<name>A0A2Z6NAW4_TRISU</name>
<dbReference type="EMBL" id="DF973523">
    <property type="protein sequence ID" value="GAU33370.1"/>
    <property type="molecule type" value="Genomic_DNA"/>
</dbReference>
<dbReference type="GO" id="GO:0008270">
    <property type="term" value="F:zinc ion binding"/>
    <property type="evidence" value="ECO:0007669"/>
    <property type="project" value="UniProtKB-KW"/>
</dbReference>
<evidence type="ECO:0000256" key="5">
    <source>
        <dbReference type="SAM" id="Phobius"/>
    </source>
</evidence>
<evidence type="ECO:0000256" key="4">
    <source>
        <dbReference type="PROSITE-ProRule" id="PRU01343"/>
    </source>
</evidence>
<dbReference type="InterPro" id="IPR010666">
    <property type="entry name" value="Znf_GRF"/>
</dbReference>
<evidence type="ECO:0000313" key="8">
    <source>
        <dbReference type="Proteomes" id="UP000242715"/>
    </source>
</evidence>
<dbReference type="Pfam" id="PF06839">
    <property type="entry name" value="Zn_ribbon_GRF"/>
    <property type="match status" value="1"/>
</dbReference>
<feature type="domain" description="GRF-type" evidence="6">
    <location>
        <begin position="33"/>
        <end position="79"/>
    </location>
</feature>
<accession>A0A2Z6NAW4</accession>
<dbReference type="AlphaFoldDB" id="A0A2Z6NAW4"/>
<keyword evidence="2 4" id="KW-0863">Zinc-finger</keyword>
<keyword evidence="8" id="KW-1185">Reference proteome</keyword>
<sequence>MASLRSNGSNSRFQMSGSFSSRSMHDGEVIPDCWCGFKSVICTITRMGPNRGRKYFGCRDWKPNDDETGCKFFKWIFDAETHSHTVDTMEPKFIECDKKDVEILKMQAEEKSTKLLLKIVVVICLLMAIVCIIMAIGLIINSLK</sequence>
<evidence type="ECO:0000256" key="2">
    <source>
        <dbReference type="ARBA" id="ARBA00022771"/>
    </source>
</evidence>
<keyword evidence="5" id="KW-0812">Transmembrane</keyword>
<dbReference type="Proteomes" id="UP000242715">
    <property type="component" value="Unassembled WGS sequence"/>
</dbReference>
<evidence type="ECO:0000256" key="1">
    <source>
        <dbReference type="ARBA" id="ARBA00022723"/>
    </source>
</evidence>
<evidence type="ECO:0000313" key="7">
    <source>
        <dbReference type="EMBL" id="GAU33370.1"/>
    </source>
</evidence>